<name>A0A7J0EZ29_9ERIC</name>
<dbReference type="EMBL" id="BJWL01000007">
    <property type="protein sequence ID" value="GFY90887.1"/>
    <property type="molecule type" value="Genomic_DNA"/>
</dbReference>
<gene>
    <name evidence="2" type="ORF">Acr_07g0010830</name>
</gene>
<feature type="region of interest" description="Disordered" evidence="1">
    <location>
        <begin position="195"/>
        <end position="235"/>
    </location>
</feature>
<organism evidence="2 3">
    <name type="scientific">Actinidia rufa</name>
    <dbReference type="NCBI Taxonomy" id="165716"/>
    <lineage>
        <taxon>Eukaryota</taxon>
        <taxon>Viridiplantae</taxon>
        <taxon>Streptophyta</taxon>
        <taxon>Embryophyta</taxon>
        <taxon>Tracheophyta</taxon>
        <taxon>Spermatophyta</taxon>
        <taxon>Magnoliopsida</taxon>
        <taxon>eudicotyledons</taxon>
        <taxon>Gunneridae</taxon>
        <taxon>Pentapetalae</taxon>
        <taxon>asterids</taxon>
        <taxon>Ericales</taxon>
        <taxon>Actinidiaceae</taxon>
        <taxon>Actinidia</taxon>
    </lineage>
</organism>
<accession>A0A7J0EZ29</accession>
<evidence type="ECO:0000256" key="1">
    <source>
        <dbReference type="SAM" id="MobiDB-lite"/>
    </source>
</evidence>
<evidence type="ECO:0000313" key="2">
    <source>
        <dbReference type="EMBL" id="GFY90887.1"/>
    </source>
</evidence>
<reference evidence="2 3" key="1">
    <citation type="submission" date="2019-07" db="EMBL/GenBank/DDBJ databases">
        <title>De Novo Assembly of kiwifruit Actinidia rufa.</title>
        <authorList>
            <person name="Sugita-Konishi S."/>
            <person name="Sato K."/>
            <person name="Mori E."/>
            <person name="Abe Y."/>
            <person name="Kisaki G."/>
            <person name="Hamano K."/>
            <person name="Suezawa K."/>
            <person name="Otani M."/>
            <person name="Fukuda T."/>
            <person name="Manabe T."/>
            <person name="Gomi K."/>
            <person name="Tabuchi M."/>
            <person name="Akimitsu K."/>
            <person name="Kataoka I."/>
        </authorList>
    </citation>
    <scope>NUCLEOTIDE SEQUENCE [LARGE SCALE GENOMIC DNA]</scope>
    <source>
        <strain evidence="3">cv. Fuchu</strain>
    </source>
</reference>
<dbReference type="AlphaFoldDB" id="A0A7J0EZ29"/>
<dbReference type="Proteomes" id="UP000585474">
    <property type="component" value="Unassembled WGS sequence"/>
</dbReference>
<protein>
    <submittedName>
        <fullName evidence="2">PLAC8 family protein</fullName>
    </submittedName>
</protein>
<dbReference type="PANTHER" id="PTHR15907">
    <property type="entry name" value="DUF614 FAMILY PROTEIN-RELATED"/>
    <property type="match status" value="1"/>
</dbReference>
<comment type="caution">
    <text evidence="2">The sequence shown here is derived from an EMBL/GenBank/DDBJ whole genome shotgun (WGS) entry which is preliminary data.</text>
</comment>
<evidence type="ECO:0000313" key="3">
    <source>
        <dbReference type="Proteomes" id="UP000585474"/>
    </source>
</evidence>
<proteinExistence type="predicted"/>
<dbReference type="InterPro" id="IPR006461">
    <property type="entry name" value="PLAC_motif_containing"/>
</dbReference>
<sequence length="235" mass="25816">MAEGTYVKLTHEQASLQNITPGELNQPIDVAQLTARKCQECGQSLPPTYQPPADEDWSTGIFGCAEDANSCWTGLFCPYVLFGRNVESVNEDITERAACIGHVICVEGGMTVAALTAAFNGVIDPQTSFLICEGLFFAWWMCGIYTSMARQSLQRKYHLKDSPCDPCMVHCCFHWCALCQEHREIKCRLSNNTAPSTTVVDPPPVQEMNASDQNKEAELSSAKGDGRTGLEIQPV</sequence>
<dbReference type="OrthoDB" id="1045822at2759"/>
<dbReference type="Pfam" id="PF04749">
    <property type="entry name" value="PLAC8"/>
    <property type="match status" value="1"/>
</dbReference>
<dbReference type="NCBIfam" id="TIGR01571">
    <property type="entry name" value="A_thal_Cys_rich"/>
    <property type="match status" value="1"/>
</dbReference>
<feature type="compositionally biased region" description="Basic and acidic residues" evidence="1">
    <location>
        <begin position="213"/>
        <end position="228"/>
    </location>
</feature>
<keyword evidence="3" id="KW-1185">Reference proteome</keyword>